<dbReference type="EMBL" id="JAEMUH010000012">
    <property type="protein sequence ID" value="MBJ7551672.1"/>
    <property type="molecule type" value="Genomic_DNA"/>
</dbReference>
<gene>
    <name evidence="3" type="primary">dctP</name>
    <name evidence="3" type="ORF">JHD44_13330</name>
</gene>
<dbReference type="PANTHER" id="PTHR33376">
    <property type="match status" value="1"/>
</dbReference>
<comment type="caution">
    <text evidence="3">The sequence shown here is derived from an EMBL/GenBank/DDBJ whole genome shotgun (WGS) entry which is preliminary data.</text>
</comment>
<proteinExistence type="predicted"/>
<dbReference type="NCBIfam" id="NF037995">
    <property type="entry name" value="TRAP_S1"/>
    <property type="match status" value="1"/>
</dbReference>
<evidence type="ECO:0000313" key="3">
    <source>
        <dbReference type="EMBL" id="MBJ7551672.1"/>
    </source>
</evidence>
<dbReference type="Pfam" id="PF03480">
    <property type="entry name" value="DctP"/>
    <property type="match status" value="1"/>
</dbReference>
<feature type="chain" id="PRO_5046035360" evidence="2">
    <location>
        <begin position="27"/>
        <end position="345"/>
    </location>
</feature>
<dbReference type="Proteomes" id="UP000598488">
    <property type="component" value="Unassembled WGS sequence"/>
</dbReference>
<keyword evidence="1 2" id="KW-0732">Signal</keyword>
<dbReference type="RefSeq" id="WP_199463265.1">
    <property type="nucleotide sequence ID" value="NZ_JAEMUH010000012.1"/>
</dbReference>
<reference evidence="3 4" key="1">
    <citation type="submission" date="2020-12" db="EMBL/GenBank/DDBJ databases">
        <title>Comparative genome analysis of fungal antagonists Marinomonas ostreistagni 398 and M. spartinae 468.</title>
        <authorList>
            <person name="Fields J.L."/>
            <person name="Mavrodi O.V."/>
            <person name="Biber P.D."/>
            <person name="Indest K.J."/>
            <person name="Mavrodi D.V."/>
        </authorList>
    </citation>
    <scope>NUCLEOTIDE SEQUENCE [LARGE SCALE GENOMIC DNA]</scope>
    <source>
        <strain evidence="3 4">USM7</strain>
    </source>
</reference>
<evidence type="ECO:0000256" key="2">
    <source>
        <dbReference type="SAM" id="SignalP"/>
    </source>
</evidence>
<organism evidence="3 4">
    <name type="scientific">Marinomonas ostreistagni</name>
    <dbReference type="NCBI Taxonomy" id="359209"/>
    <lineage>
        <taxon>Bacteria</taxon>
        <taxon>Pseudomonadati</taxon>
        <taxon>Pseudomonadota</taxon>
        <taxon>Gammaproteobacteria</taxon>
        <taxon>Oceanospirillales</taxon>
        <taxon>Oceanospirillaceae</taxon>
        <taxon>Marinomonas</taxon>
    </lineage>
</organism>
<accession>A0ABS0ZDB2</accession>
<sequence length="345" mass="39628">MSRWKKVIATSSTLTMLSVLSLGAFAEELTYSDHQPIGQMRTDFLKDVLFPAIEQESNGRLNINNHWNGELAIAYEALPTLTEGKTVDISTIVPEYTAKELPLSQIFKSFPVGPSGQDQVTFFRDVFESIPEFEQEFHANNLQPIFLSTGYPVGFFGTKPVDSINDIQGQKWRSASFWHLDFLREAGAEPLRTHWSPEIYDMLQDGRLDGIYVNIDSAYNLKLHEKAPYALISKNMWLGHLYVVAMNKTKYDELDQMDKDAIKRAASRAYRQQGQNMEEQFDAMVSKLRSEGTNIRFMTDEEVQQWAHMTHYQSIQRQWAEKQAEAGVTNAEDVIYKVTRVKRSF</sequence>
<feature type="signal peptide" evidence="2">
    <location>
        <begin position="1"/>
        <end position="26"/>
    </location>
</feature>
<dbReference type="Gene3D" id="3.40.190.170">
    <property type="entry name" value="Bacterial extracellular solute-binding protein, family 7"/>
    <property type="match status" value="1"/>
</dbReference>
<evidence type="ECO:0000256" key="1">
    <source>
        <dbReference type="ARBA" id="ARBA00022729"/>
    </source>
</evidence>
<keyword evidence="4" id="KW-1185">Reference proteome</keyword>
<name>A0ABS0ZDB2_9GAMM</name>
<protein>
    <submittedName>
        <fullName evidence="3">TRAP transporter substrate-binding protein DctP</fullName>
    </submittedName>
</protein>
<evidence type="ECO:0000313" key="4">
    <source>
        <dbReference type="Proteomes" id="UP000598488"/>
    </source>
</evidence>
<dbReference type="InterPro" id="IPR018389">
    <property type="entry name" value="DctP_fam"/>
</dbReference>
<dbReference type="PANTHER" id="PTHR33376:SF15">
    <property type="entry name" value="BLL6794 PROTEIN"/>
    <property type="match status" value="1"/>
</dbReference>
<dbReference type="InterPro" id="IPR038404">
    <property type="entry name" value="TRAP_DctP_sf"/>
</dbReference>